<dbReference type="AlphaFoldDB" id="A6J5C7"/>
<protein>
    <submittedName>
        <fullName evidence="1">RCG58407</fullName>
    </submittedName>
</protein>
<sequence>MLVTLDWDYSRELPCGSWKWNLCPLREQSVGALTSEPIFQLLSLCIGHRASLGEVLFLWGALTYREVLSY</sequence>
<proteinExistence type="predicted"/>
<dbReference type="EMBL" id="CH473975">
    <property type="protein sequence ID" value="EDL95800.1"/>
    <property type="molecule type" value="Genomic_DNA"/>
</dbReference>
<evidence type="ECO:0000313" key="1">
    <source>
        <dbReference type="EMBL" id="EDL95800.1"/>
    </source>
</evidence>
<dbReference type="Proteomes" id="UP000234681">
    <property type="component" value="Chromosome 8"/>
</dbReference>
<evidence type="ECO:0000313" key="2">
    <source>
        <dbReference type="Proteomes" id="UP000234681"/>
    </source>
</evidence>
<accession>A6J5C7</accession>
<reference evidence="2" key="1">
    <citation type="submission" date="2005-09" db="EMBL/GenBank/DDBJ databases">
        <authorList>
            <person name="Mural R.J."/>
            <person name="Li P.W."/>
            <person name="Adams M.D."/>
            <person name="Amanatides P.G."/>
            <person name="Baden-Tillson H."/>
            <person name="Barnstead M."/>
            <person name="Chin S.H."/>
            <person name="Dew I."/>
            <person name="Evans C.A."/>
            <person name="Ferriera S."/>
            <person name="Flanigan M."/>
            <person name="Fosler C."/>
            <person name="Glodek A."/>
            <person name="Gu Z."/>
            <person name="Holt R.A."/>
            <person name="Jennings D."/>
            <person name="Kraft C.L."/>
            <person name="Lu F."/>
            <person name="Nguyen T."/>
            <person name="Nusskern D.R."/>
            <person name="Pfannkoch C.M."/>
            <person name="Sitter C."/>
            <person name="Sutton G.G."/>
            <person name="Venter J.C."/>
            <person name="Wang Z."/>
            <person name="Woodage T."/>
            <person name="Zheng X.H."/>
            <person name="Zhong F."/>
        </authorList>
    </citation>
    <scope>NUCLEOTIDE SEQUENCE [LARGE SCALE GENOMIC DNA]</scope>
    <source>
        <strain>BN</strain>
        <strain evidence="2">Sprague-Dawley</strain>
    </source>
</reference>
<organism evidence="1 2">
    <name type="scientific">Rattus norvegicus</name>
    <name type="common">Rat</name>
    <dbReference type="NCBI Taxonomy" id="10116"/>
    <lineage>
        <taxon>Eukaryota</taxon>
        <taxon>Metazoa</taxon>
        <taxon>Chordata</taxon>
        <taxon>Craniata</taxon>
        <taxon>Vertebrata</taxon>
        <taxon>Euteleostomi</taxon>
        <taxon>Mammalia</taxon>
        <taxon>Eutheria</taxon>
        <taxon>Euarchontoglires</taxon>
        <taxon>Glires</taxon>
        <taxon>Rodentia</taxon>
        <taxon>Myomorpha</taxon>
        <taxon>Muroidea</taxon>
        <taxon>Muridae</taxon>
        <taxon>Murinae</taxon>
        <taxon>Rattus</taxon>
    </lineage>
</organism>
<gene>
    <name evidence="1" type="ORF">rCG_58407</name>
</gene>
<name>A6J5C7_RAT</name>
<feature type="non-terminal residue" evidence="1">
    <location>
        <position position="70"/>
    </location>
</feature>